<keyword evidence="2" id="KW-1185">Reference proteome</keyword>
<organism evidence="1 2">
    <name type="scientific">Chryseobacterium luteum</name>
    <dbReference type="NCBI Taxonomy" id="421531"/>
    <lineage>
        <taxon>Bacteria</taxon>
        <taxon>Pseudomonadati</taxon>
        <taxon>Bacteroidota</taxon>
        <taxon>Flavobacteriia</taxon>
        <taxon>Flavobacteriales</taxon>
        <taxon>Weeksellaceae</taxon>
        <taxon>Chryseobacterium group</taxon>
        <taxon>Chryseobacterium</taxon>
    </lineage>
</organism>
<dbReference type="EMBL" id="JPRO01000007">
    <property type="protein sequence ID" value="KFF03855.1"/>
    <property type="molecule type" value="Genomic_DNA"/>
</dbReference>
<evidence type="ECO:0000313" key="1">
    <source>
        <dbReference type="EMBL" id="KFF03855.1"/>
    </source>
</evidence>
<evidence type="ECO:0000313" key="2">
    <source>
        <dbReference type="Proteomes" id="UP000028703"/>
    </source>
</evidence>
<proteinExistence type="predicted"/>
<name>A0A085ZHE1_9FLAO</name>
<accession>A0A085ZHE1</accession>
<reference evidence="1 2" key="1">
    <citation type="submission" date="2014-07" db="EMBL/GenBank/DDBJ databases">
        <title>Genome of Chryseobacterium luteum DSM 18605.</title>
        <authorList>
            <person name="Stropko S.J."/>
            <person name="Pipes S.E."/>
            <person name="Newman J.D."/>
        </authorList>
    </citation>
    <scope>NUCLEOTIDE SEQUENCE [LARGE SCALE GENOMIC DNA]</scope>
    <source>
        <strain evidence="1 2">DSM 18605</strain>
    </source>
</reference>
<dbReference type="AlphaFoldDB" id="A0A085ZHE1"/>
<dbReference type="STRING" id="421531.IX38_10630"/>
<dbReference type="Proteomes" id="UP000028703">
    <property type="component" value="Unassembled WGS sequence"/>
</dbReference>
<protein>
    <submittedName>
        <fullName evidence="1">Uncharacterized protein</fullName>
    </submittedName>
</protein>
<dbReference type="RefSeq" id="WP_034704469.1">
    <property type="nucleotide sequence ID" value="NZ_JPRO01000007.1"/>
</dbReference>
<sequence>MKKIKLYICGIILISLTDCTPSIKVPSKYGLGEHHLRYRLDLKKDNNYVFVYFPTLEKTTGKWSEKSDSLFLNSEYKSSLENEKDSVVYNERQIYIIKKDKLINPENKKFYLKRQK</sequence>
<gene>
    <name evidence="1" type="ORF">IX38_10630</name>
</gene>
<comment type="caution">
    <text evidence="1">The sequence shown here is derived from an EMBL/GenBank/DDBJ whole genome shotgun (WGS) entry which is preliminary data.</text>
</comment>